<dbReference type="STRING" id="1314771.A0A197KAH0"/>
<dbReference type="GO" id="GO:0000981">
    <property type="term" value="F:DNA-binding transcription factor activity, RNA polymerase II-specific"/>
    <property type="evidence" value="ECO:0007669"/>
    <property type="project" value="TreeGrafter"/>
</dbReference>
<keyword evidence="2 3" id="KW-0539">Nucleus</keyword>
<dbReference type="InterPro" id="IPR051356">
    <property type="entry name" value="SOX/SOX-like_TF"/>
</dbReference>
<protein>
    <submittedName>
        <fullName evidence="5">HMG-box</fullName>
    </submittedName>
</protein>
<evidence type="ECO:0000313" key="6">
    <source>
        <dbReference type="Proteomes" id="UP000078512"/>
    </source>
</evidence>
<keyword evidence="1 3" id="KW-0238">DNA-binding</keyword>
<feature type="DNA-binding region" description="HMG box" evidence="3">
    <location>
        <begin position="15"/>
        <end position="83"/>
    </location>
</feature>
<dbReference type="Pfam" id="PF00505">
    <property type="entry name" value="HMG_box"/>
    <property type="match status" value="1"/>
</dbReference>
<dbReference type="Proteomes" id="UP000078512">
    <property type="component" value="Unassembled WGS sequence"/>
</dbReference>
<dbReference type="SUPFAM" id="SSF47095">
    <property type="entry name" value="HMG-box"/>
    <property type="match status" value="1"/>
</dbReference>
<dbReference type="InterPro" id="IPR036910">
    <property type="entry name" value="HMG_box_dom_sf"/>
</dbReference>
<dbReference type="EMBL" id="KV442020">
    <property type="protein sequence ID" value="OAQ33686.1"/>
    <property type="molecule type" value="Genomic_DNA"/>
</dbReference>
<evidence type="ECO:0000313" key="5">
    <source>
        <dbReference type="EMBL" id="OAQ33686.1"/>
    </source>
</evidence>
<dbReference type="OrthoDB" id="6247875at2759"/>
<feature type="non-terminal residue" evidence="5">
    <location>
        <position position="86"/>
    </location>
</feature>
<feature type="domain" description="HMG box" evidence="4">
    <location>
        <begin position="15"/>
        <end position="83"/>
    </location>
</feature>
<evidence type="ECO:0000256" key="2">
    <source>
        <dbReference type="ARBA" id="ARBA00023242"/>
    </source>
</evidence>
<dbReference type="GO" id="GO:0000978">
    <property type="term" value="F:RNA polymerase II cis-regulatory region sequence-specific DNA binding"/>
    <property type="evidence" value="ECO:0007669"/>
    <property type="project" value="TreeGrafter"/>
</dbReference>
<evidence type="ECO:0000259" key="4">
    <source>
        <dbReference type="PROSITE" id="PS50118"/>
    </source>
</evidence>
<sequence length="86" mass="10237">MQQKARKKIREEGKVKRSSNCFILYRTHIHPVIVARYGHQNNKEISRLAGRYWKNAPESVKSFYRQQAAEEKVRHAALYPSYKYTP</sequence>
<accession>A0A197KAH0</accession>
<dbReference type="GO" id="GO:0005634">
    <property type="term" value="C:nucleus"/>
    <property type="evidence" value="ECO:0007669"/>
    <property type="project" value="UniProtKB-UniRule"/>
</dbReference>
<dbReference type="InterPro" id="IPR009071">
    <property type="entry name" value="HMG_box_dom"/>
</dbReference>
<dbReference type="PANTHER" id="PTHR45789">
    <property type="entry name" value="FI18025P1"/>
    <property type="match status" value="1"/>
</dbReference>
<keyword evidence="6" id="KW-1185">Reference proteome</keyword>
<dbReference type="AlphaFoldDB" id="A0A197KAH0"/>
<dbReference type="CDD" id="cd01389">
    <property type="entry name" value="HMG-box_ROX1-like"/>
    <property type="match status" value="1"/>
</dbReference>
<evidence type="ECO:0000256" key="1">
    <source>
        <dbReference type="ARBA" id="ARBA00023125"/>
    </source>
</evidence>
<organism evidence="5 6">
    <name type="scientific">Linnemannia elongata AG-77</name>
    <dbReference type="NCBI Taxonomy" id="1314771"/>
    <lineage>
        <taxon>Eukaryota</taxon>
        <taxon>Fungi</taxon>
        <taxon>Fungi incertae sedis</taxon>
        <taxon>Mucoromycota</taxon>
        <taxon>Mortierellomycotina</taxon>
        <taxon>Mortierellomycetes</taxon>
        <taxon>Mortierellales</taxon>
        <taxon>Mortierellaceae</taxon>
        <taxon>Linnemannia</taxon>
    </lineage>
</organism>
<evidence type="ECO:0000256" key="3">
    <source>
        <dbReference type="PROSITE-ProRule" id="PRU00267"/>
    </source>
</evidence>
<dbReference type="SMART" id="SM00398">
    <property type="entry name" value="HMG"/>
    <property type="match status" value="1"/>
</dbReference>
<name>A0A197KAH0_9FUNG</name>
<proteinExistence type="predicted"/>
<dbReference type="PANTHER" id="PTHR45789:SF2">
    <property type="entry name" value="FI18025P1"/>
    <property type="match status" value="1"/>
</dbReference>
<reference evidence="5 6" key="1">
    <citation type="submission" date="2016-05" db="EMBL/GenBank/DDBJ databases">
        <title>Genome sequencing reveals origins of a unique bacterial endosymbiosis in the earliest lineages of terrestrial Fungi.</title>
        <authorList>
            <consortium name="DOE Joint Genome Institute"/>
            <person name="Uehling J."/>
            <person name="Gryganskyi A."/>
            <person name="Hameed K."/>
            <person name="Tschaplinski T."/>
            <person name="Misztal P."/>
            <person name="Wu S."/>
            <person name="Desiro A."/>
            <person name="Vande Pol N."/>
            <person name="Du Z.-Y."/>
            <person name="Zienkiewicz A."/>
            <person name="Zienkiewicz K."/>
            <person name="Morin E."/>
            <person name="Tisserant E."/>
            <person name="Splivallo R."/>
            <person name="Hainaut M."/>
            <person name="Henrissat B."/>
            <person name="Ohm R."/>
            <person name="Kuo A."/>
            <person name="Yan J."/>
            <person name="Lipzen A."/>
            <person name="Nolan M."/>
            <person name="Labutti K."/>
            <person name="Barry K."/>
            <person name="Goldstein A."/>
            <person name="Labbe J."/>
            <person name="Schadt C."/>
            <person name="Tuskan G."/>
            <person name="Grigoriev I."/>
            <person name="Martin F."/>
            <person name="Vilgalys R."/>
            <person name="Bonito G."/>
        </authorList>
    </citation>
    <scope>NUCLEOTIDE SEQUENCE [LARGE SCALE GENOMIC DNA]</scope>
    <source>
        <strain evidence="5 6">AG-77</strain>
    </source>
</reference>
<dbReference type="PROSITE" id="PS50118">
    <property type="entry name" value="HMG_BOX_2"/>
    <property type="match status" value="1"/>
</dbReference>
<dbReference type="Gene3D" id="1.10.30.10">
    <property type="entry name" value="High mobility group box domain"/>
    <property type="match status" value="1"/>
</dbReference>
<gene>
    <name evidence="5" type="ORF">K457DRAFT_68213</name>
</gene>